<dbReference type="HOGENOM" id="CLU_037033_1_0_1"/>
<feature type="transmembrane region" description="Helical" evidence="1">
    <location>
        <begin position="150"/>
        <end position="173"/>
    </location>
</feature>
<dbReference type="AlphaFoldDB" id="A0A086SU97"/>
<evidence type="ECO:0000313" key="3">
    <source>
        <dbReference type="Proteomes" id="UP000029964"/>
    </source>
</evidence>
<dbReference type="OrthoDB" id="2126185at2759"/>
<keyword evidence="1" id="KW-1133">Transmembrane helix</keyword>
<reference evidence="3" key="1">
    <citation type="journal article" date="2014" name="Genome Announc.">
        <title>Genome sequence and annotation of Acremonium chrysogenum, producer of the beta-lactam antibiotic cephalosporin C.</title>
        <authorList>
            <person name="Terfehr D."/>
            <person name="Dahlmann T.A."/>
            <person name="Specht T."/>
            <person name="Zadra I."/>
            <person name="Kuernsteiner H."/>
            <person name="Kueck U."/>
        </authorList>
    </citation>
    <scope>NUCLEOTIDE SEQUENCE [LARGE SCALE GENOMIC DNA]</scope>
    <source>
        <strain evidence="3">ATCC 11550 / CBS 779.69 / DSM 880 / IAM 14645 / JCM 23072 / IMI 49137</strain>
    </source>
</reference>
<sequence>MADVSNARPLAIFTGYLVTCAALAAGSIAIIRKGASRRASSSGGHRPGAIALFSVLAAGSLAITWYHMLNFFRWSYQEWASNQAATTLADGELHLGEWLRDTTLFKQAWASALETAPRAWWCVQIFGFCANWSVMLAAQERKRNIPHLWILMLLGQLVAISVASNLFFLAVLVHDQAAPAAESSRKGSKRQASQTERASSVGFWYDSIVIVTIGIGLSTTPAFGKSYFMYLLLTPHILAFAPLLLNRLMPGEASTSALDKPSMLTKVASMAAIVSWATYAVVSEGGDWDTIVRTLHEHPALSSVGWDVICCWVSYTAWHIFGET</sequence>
<keyword evidence="1" id="KW-0812">Transmembrane</keyword>
<comment type="caution">
    <text evidence="2">The sequence shown here is derived from an EMBL/GenBank/DDBJ whole genome shotgun (WGS) entry which is preliminary data.</text>
</comment>
<protein>
    <submittedName>
        <fullName evidence="2">Uncharacterized protein</fullName>
    </submittedName>
</protein>
<evidence type="ECO:0000256" key="1">
    <source>
        <dbReference type="SAM" id="Phobius"/>
    </source>
</evidence>
<dbReference type="EMBL" id="JPKY01000177">
    <property type="protein sequence ID" value="KFH40679.1"/>
    <property type="molecule type" value="Genomic_DNA"/>
</dbReference>
<name>A0A086SU97_HAPC1</name>
<feature type="transmembrane region" description="Helical" evidence="1">
    <location>
        <begin position="227"/>
        <end position="245"/>
    </location>
</feature>
<dbReference type="Proteomes" id="UP000029964">
    <property type="component" value="Unassembled WGS sequence"/>
</dbReference>
<keyword evidence="3" id="KW-1185">Reference proteome</keyword>
<feature type="transmembrane region" description="Helical" evidence="1">
    <location>
        <begin position="12"/>
        <end position="31"/>
    </location>
</feature>
<proteinExistence type="predicted"/>
<accession>A0A086SU97</accession>
<evidence type="ECO:0000313" key="2">
    <source>
        <dbReference type="EMBL" id="KFH40679.1"/>
    </source>
</evidence>
<keyword evidence="1" id="KW-0472">Membrane</keyword>
<feature type="transmembrane region" description="Helical" evidence="1">
    <location>
        <begin position="51"/>
        <end position="69"/>
    </location>
</feature>
<organism evidence="2 3">
    <name type="scientific">Hapsidospora chrysogenum (strain ATCC 11550 / CBS 779.69 / DSM 880 / IAM 14645 / JCM 23072 / IMI 49137)</name>
    <name type="common">Acremonium chrysogenum</name>
    <dbReference type="NCBI Taxonomy" id="857340"/>
    <lineage>
        <taxon>Eukaryota</taxon>
        <taxon>Fungi</taxon>
        <taxon>Dikarya</taxon>
        <taxon>Ascomycota</taxon>
        <taxon>Pezizomycotina</taxon>
        <taxon>Sordariomycetes</taxon>
        <taxon>Hypocreomycetidae</taxon>
        <taxon>Hypocreales</taxon>
        <taxon>Bionectriaceae</taxon>
        <taxon>Hapsidospora</taxon>
    </lineage>
</organism>
<gene>
    <name evidence="2" type="ORF">ACRE_086300</name>
</gene>